<proteinExistence type="predicted"/>
<dbReference type="EMBL" id="JAOQJL010000010">
    <property type="protein sequence ID" value="MCU6765119.1"/>
    <property type="molecule type" value="Genomic_DNA"/>
</dbReference>
<dbReference type="PANTHER" id="PTHR30582:SF33">
    <property type="entry name" value="EXPORTED PROTEIN"/>
    <property type="match status" value="1"/>
</dbReference>
<evidence type="ECO:0000256" key="2">
    <source>
        <dbReference type="ARBA" id="ARBA00022679"/>
    </source>
</evidence>
<dbReference type="PROSITE" id="PS52029">
    <property type="entry name" value="LD_TPASE"/>
    <property type="match status" value="1"/>
</dbReference>
<dbReference type="Gene3D" id="2.40.440.10">
    <property type="entry name" value="L,D-transpeptidase catalytic domain-like"/>
    <property type="match status" value="1"/>
</dbReference>
<feature type="active site" description="Nucleophile" evidence="6">
    <location>
        <position position="441"/>
    </location>
</feature>
<dbReference type="InterPro" id="IPR022029">
    <property type="entry name" value="YoaR-like_PG-bd"/>
</dbReference>
<dbReference type="InterPro" id="IPR005490">
    <property type="entry name" value="LD_TPept_cat_dom"/>
</dbReference>
<keyword evidence="4 6" id="KW-0573">Peptidoglycan synthesis</keyword>
<dbReference type="SUPFAM" id="SSF143985">
    <property type="entry name" value="L,D-transpeptidase pre-catalytic domain-like"/>
    <property type="match status" value="1"/>
</dbReference>
<evidence type="ECO:0000256" key="1">
    <source>
        <dbReference type="ARBA" id="ARBA00004752"/>
    </source>
</evidence>
<dbReference type="RefSeq" id="WP_158421188.1">
    <property type="nucleotide sequence ID" value="NZ_JAOQJL010000010.1"/>
</dbReference>
<comment type="pathway">
    <text evidence="1 6">Cell wall biogenesis; peptidoglycan biosynthesis.</text>
</comment>
<reference evidence="8 9" key="1">
    <citation type="journal article" date="2021" name="ISME Commun">
        <title>Automated analysis of genomic sequences facilitates high-throughput and comprehensive description of bacteria.</title>
        <authorList>
            <person name="Hitch T.C.A."/>
        </authorList>
    </citation>
    <scope>NUCLEOTIDE SEQUENCE [LARGE SCALE GENOMIC DNA]</scope>
    <source>
        <strain evidence="8 9">Sanger_23</strain>
    </source>
</reference>
<keyword evidence="9" id="KW-1185">Reference proteome</keyword>
<dbReference type="PANTHER" id="PTHR30582">
    <property type="entry name" value="L,D-TRANSPEPTIDASE"/>
    <property type="match status" value="1"/>
</dbReference>
<dbReference type="InterPro" id="IPR038063">
    <property type="entry name" value="Transpep_catalytic_dom"/>
</dbReference>
<evidence type="ECO:0000256" key="5">
    <source>
        <dbReference type="ARBA" id="ARBA00023316"/>
    </source>
</evidence>
<evidence type="ECO:0000313" key="8">
    <source>
        <dbReference type="EMBL" id="MCU6765119.1"/>
    </source>
</evidence>
<evidence type="ECO:0000313" key="9">
    <source>
        <dbReference type="Proteomes" id="UP001652409"/>
    </source>
</evidence>
<feature type="active site" description="Proton donor/acceptor" evidence="6">
    <location>
        <position position="420"/>
    </location>
</feature>
<protein>
    <submittedName>
        <fullName evidence="8">L,D-transpeptidase/peptidoglycan binding protein</fullName>
    </submittedName>
</protein>
<dbReference type="InterPro" id="IPR050979">
    <property type="entry name" value="LD-transpeptidase"/>
</dbReference>
<dbReference type="SUPFAM" id="SSF141523">
    <property type="entry name" value="L,D-transpeptidase catalytic domain-like"/>
    <property type="match status" value="1"/>
</dbReference>
<dbReference type="Pfam" id="PF12229">
    <property type="entry name" value="PG_binding_4"/>
    <property type="match status" value="2"/>
</dbReference>
<keyword evidence="5 6" id="KW-0961">Cell wall biogenesis/degradation</keyword>
<accession>A0ABT2TUI5</accession>
<evidence type="ECO:0000259" key="7">
    <source>
        <dbReference type="PROSITE" id="PS52029"/>
    </source>
</evidence>
<dbReference type="CDD" id="cd16913">
    <property type="entry name" value="YkuD_like"/>
    <property type="match status" value="1"/>
</dbReference>
<dbReference type="Proteomes" id="UP001652409">
    <property type="component" value="Unassembled WGS sequence"/>
</dbReference>
<dbReference type="Pfam" id="PF03734">
    <property type="entry name" value="YkuD"/>
    <property type="match status" value="1"/>
</dbReference>
<keyword evidence="2" id="KW-0808">Transferase</keyword>
<feature type="domain" description="L,D-TPase catalytic" evidence="7">
    <location>
        <begin position="345"/>
        <end position="465"/>
    </location>
</feature>
<keyword evidence="3 6" id="KW-0133">Cell shape</keyword>
<evidence type="ECO:0000256" key="6">
    <source>
        <dbReference type="PROSITE-ProRule" id="PRU01373"/>
    </source>
</evidence>
<gene>
    <name evidence="8" type="ORF">OCV61_06780</name>
</gene>
<comment type="caution">
    <text evidence="8">The sequence shown here is derived from an EMBL/GenBank/DDBJ whole genome shotgun (WGS) entry which is preliminary data.</text>
</comment>
<name>A0ABT2TUI5_9FIRM</name>
<evidence type="ECO:0000256" key="3">
    <source>
        <dbReference type="ARBA" id="ARBA00022960"/>
    </source>
</evidence>
<dbReference type="Gene3D" id="3.10.20.800">
    <property type="match status" value="1"/>
</dbReference>
<sequence length="466" mass="51453">MAEENRKMGAGKKIVMVLIVILLLCTVGAYAYGVYYFSSHFLPGSTVNGFNCSYMTAGEAESLLGERVHAYALAIGTKNNGQEGITAEDVGLSYQSSGSVQKLIKDQNRYKWFLAFGQDQVYDVAEDISYDEGKMTKAIDGLKCMDPDKVVQPVDAQIRDTGEKFEIVPEVAGNALDPLKVKQVIANAMVTGQNQVNLEDEACYLKPAVYSTDEQLIRNCEQMNQLSDVIITYDFADRTETVDRSVIADWFNIDQNGDVYLDETLVAKYVDALGYKYDTFGKTRTFLTYDNREITIEGGDYGWAIDQQAETKALIAAVESGETQVRQPVYAYSGWSRAANDIGYTYVEIDLTNQRLVFYKDGKPIIDTPVVTGNPNIDGCATPTGCFALANKKSPSVLTGEDYAAEVTYWMPFSGNVGIHDAVWRTEFGGNLYQLEGSHGCVNLPYDQAAALYSNVEIGMPVVVYQ</sequence>
<organism evidence="8 9">
    <name type="scientific">Blautia ammoniilytica</name>
    <dbReference type="NCBI Taxonomy" id="2981782"/>
    <lineage>
        <taxon>Bacteria</taxon>
        <taxon>Bacillati</taxon>
        <taxon>Bacillota</taxon>
        <taxon>Clostridia</taxon>
        <taxon>Lachnospirales</taxon>
        <taxon>Lachnospiraceae</taxon>
        <taxon>Blautia</taxon>
    </lineage>
</organism>
<evidence type="ECO:0000256" key="4">
    <source>
        <dbReference type="ARBA" id="ARBA00022984"/>
    </source>
</evidence>
<dbReference type="InterPro" id="IPR038054">
    <property type="entry name" value="LD_TPept-like_central_sf"/>
</dbReference>